<dbReference type="InterPro" id="IPR050204">
    <property type="entry name" value="AraC_XylS_family_regulators"/>
</dbReference>
<gene>
    <name evidence="5" type="ordered locus">pRL90087</name>
</gene>
<dbReference type="AlphaFoldDB" id="Q1M8Q6"/>
<dbReference type="PRINTS" id="PR00032">
    <property type="entry name" value="HTHARAC"/>
</dbReference>
<dbReference type="InterPro" id="IPR018060">
    <property type="entry name" value="HTH_AraC"/>
</dbReference>
<dbReference type="PROSITE" id="PS00041">
    <property type="entry name" value="HTH_ARAC_FAMILY_1"/>
    <property type="match status" value="1"/>
</dbReference>
<dbReference type="Pfam" id="PF12833">
    <property type="entry name" value="HTH_18"/>
    <property type="match status" value="1"/>
</dbReference>
<dbReference type="Gene3D" id="1.10.10.60">
    <property type="entry name" value="Homeodomain-like"/>
    <property type="match status" value="2"/>
</dbReference>
<accession>Q1M8Q6</accession>
<name>Q1M8Q6_RHIJ3</name>
<dbReference type="GO" id="GO:0043565">
    <property type="term" value="F:sequence-specific DNA binding"/>
    <property type="evidence" value="ECO:0007669"/>
    <property type="project" value="InterPro"/>
</dbReference>
<dbReference type="SMART" id="SM00342">
    <property type="entry name" value="HTH_ARAC"/>
    <property type="match status" value="1"/>
</dbReference>
<keyword evidence="3" id="KW-0804">Transcription</keyword>
<dbReference type="InterPro" id="IPR018062">
    <property type="entry name" value="HTH_AraC-typ_CS"/>
</dbReference>
<dbReference type="SUPFAM" id="SSF46689">
    <property type="entry name" value="Homeodomain-like"/>
    <property type="match status" value="2"/>
</dbReference>
<evidence type="ECO:0000256" key="1">
    <source>
        <dbReference type="ARBA" id="ARBA00023015"/>
    </source>
</evidence>
<evidence type="ECO:0000313" key="5">
    <source>
        <dbReference type="EMBL" id="CAK03798.1"/>
    </source>
</evidence>
<keyword evidence="6" id="KW-1185">Reference proteome</keyword>
<evidence type="ECO:0000313" key="6">
    <source>
        <dbReference type="Proteomes" id="UP000006575"/>
    </source>
</evidence>
<feature type="domain" description="HTH araC/xylS-type" evidence="4">
    <location>
        <begin position="219"/>
        <end position="318"/>
    </location>
</feature>
<dbReference type="InterPro" id="IPR020449">
    <property type="entry name" value="Tscrpt_reg_AraC-type_HTH"/>
</dbReference>
<dbReference type="GO" id="GO:0003700">
    <property type="term" value="F:DNA-binding transcription factor activity"/>
    <property type="evidence" value="ECO:0007669"/>
    <property type="project" value="InterPro"/>
</dbReference>
<dbReference type="PANTHER" id="PTHR46796:SF6">
    <property type="entry name" value="ARAC SUBFAMILY"/>
    <property type="match status" value="1"/>
</dbReference>
<evidence type="ECO:0000256" key="3">
    <source>
        <dbReference type="ARBA" id="ARBA00023163"/>
    </source>
</evidence>
<keyword evidence="5" id="KW-0614">Plasmid</keyword>
<keyword evidence="1" id="KW-0805">Transcription regulation</keyword>
<organism evidence="5 6">
    <name type="scientific">Rhizobium johnstonii (strain DSM 114642 / LMG 32736 / 3841)</name>
    <name type="common">Rhizobium leguminosarum bv. viciae</name>
    <dbReference type="NCBI Taxonomy" id="216596"/>
    <lineage>
        <taxon>Bacteria</taxon>
        <taxon>Pseudomonadati</taxon>
        <taxon>Pseudomonadota</taxon>
        <taxon>Alphaproteobacteria</taxon>
        <taxon>Hyphomicrobiales</taxon>
        <taxon>Rhizobiaceae</taxon>
        <taxon>Rhizobium/Agrobacterium group</taxon>
        <taxon>Rhizobium</taxon>
        <taxon>Rhizobium johnstonii</taxon>
    </lineage>
</organism>
<dbReference type="HOGENOM" id="CLU_000445_88_4_5"/>
<dbReference type="EMBL" id="AM236083">
    <property type="protein sequence ID" value="CAK03798.1"/>
    <property type="molecule type" value="Genomic_DNA"/>
</dbReference>
<sequence>MGSIGFYAATLISSAKLCSTWRATCLSAARENETMPDIDPQIFSISRPSLGGYKAFVQRDMIVETYRSAAGQMVSRGSLHRISINRTAHGKYAYRLGSGAFRKVERPPFTLGFQPAATVLEVDGDAADYISIFQSPALYSGIGGSRFDPEHWDSDALSATTDPTTLQVALSLAFAAEKTGRDDPLLMQHLGMALACCVVKLLGAKPEAGDRPLTSDNLRRVIDYIENLLGKSDLSVEELAGVAHMSPFHFSREFKRAAGMAPHRFVLERRIERARLYLADGKETLANIAYATGFSSQAHFSSVFRRLMGATPKEYQRSVRL</sequence>
<dbReference type="PROSITE" id="PS01124">
    <property type="entry name" value="HTH_ARAC_FAMILY_2"/>
    <property type="match status" value="1"/>
</dbReference>
<evidence type="ECO:0000259" key="4">
    <source>
        <dbReference type="PROSITE" id="PS01124"/>
    </source>
</evidence>
<reference evidence="5 6" key="1">
    <citation type="journal article" date="2006" name="Genome Biol.">
        <title>The genome of Rhizobium leguminosarum has recognizable core and accessory components.</title>
        <authorList>
            <person name="Young J.W."/>
            <person name="Crossman L.C."/>
            <person name="Johnston A.W.B."/>
            <person name="Thomson N.R."/>
            <person name="Ghazoui Z.F."/>
            <person name="Hull K.H."/>
            <person name="Wexler M."/>
            <person name="Curson A.R.J."/>
            <person name="Todd J.D."/>
            <person name="Poole P.S."/>
            <person name="Mauchline T.H."/>
            <person name="East A.K."/>
            <person name="Quail M.A."/>
            <person name="Churcher C."/>
            <person name="Arrowsmith C."/>
            <person name="Cherevach A."/>
            <person name="Chillingworth T."/>
            <person name="Clarke K."/>
            <person name="Cronin A."/>
            <person name="Davis P."/>
            <person name="Fraser A."/>
            <person name="Hance Z."/>
            <person name="Hauser H."/>
            <person name="Jagels K."/>
            <person name="Moule S."/>
            <person name="Mungall K."/>
            <person name="Norbertczak H."/>
            <person name="Rabbinowitsch E."/>
            <person name="Sanders M."/>
            <person name="Simmonds M."/>
            <person name="Whitehead S."/>
            <person name="Parkhill J."/>
        </authorList>
    </citation>
    <scope>NUCLEOTIDE SEQUENCE [LARGE SCALE GENOMIC DNA]</scope>
    <source>
        <strain evidence="6">DSM 114642 / LMG 32736 / 3841</strain>
    </source>
</reference>
<dbReference type="PANTHER" id="PTHR46796">
    <property type="entry name" value="HTH-TYPE TRANSCRIPTIONAL ACTIVATOR RHAS-RELATED"/>
    <property type="match status" value="1"/>
</dbReference>
<dbReference type="EnsemblBacteria" id="CAK03798">
    <property type="protein sequence ID" value="CAK03798"/>
    <property type="gene ID" value="pRL90087"/>
</dbReference>
<dbReference type="InterPro" id="IPR009057">
    <property type="entry name" value="Homeodomain-like_sf"/>
</dbReference>
<evidence type="ECO:0000256" key="2">
    <source>
        <dbReference type="ARBA" id="ARBA00023125"/>
    </source>
</evidence>
<keyword evidence="2" id="KW-0238">DNA-binding</keyword>
<proteinExistence type="predicted"/>
<dbReference type="Proteomes" id="UP000006575">
    <property type="component" value="Plasmid pRL9"/>
</dbReference>
<protein>
    <submittedName>
        <fullName evidence="5">AraC family helix-turn-helix transcriptional regulator</fullName>
    </submittedName>
</protein>
<geneLocation type="plasmid" evidence="5 6">
    <name>pRL9</name>
</geneLocation>
<dbReference type="KEGG" id="rle:pRL90087"/>